<dbReference type="EMBL" id="CP064815">
    <property type="protein sequence ID" value="QPG75895.1"/>
    <property type="molecule type" value="Genomic_DNA"/>
</dbReference>
<dbReference type="AlphaFoldDB" id="A0A875S6F4"/>
<organism evidence="2 3">
    <name type="scientific">Eeniella nana</name>
    <name type="common">Yeast</name>
    <name type="synonym">Brettanomyces nanus</name>
    <dbReference type="NCBI Taxonomy" id="13502"/>
    <lineage>
        <taxon>Eukaryota</taxon>
        <taxon>Fungi</taxon>
        <taxon>Dikarya</taxon>
        <taxon>Ascomycota</taxon>
        <taxon>Saccharomycotina</taxon>
        <taxon>Pichiomycetes</taxon>
        <taxon>Pichiales</taxon>
        <taxon>Pichiaceae</taxon>
        <taxon>Brettanomyces</taxon>
    </lineage>
</organism>
<protein>
    <submittedName>
        <fullName evidence="2">Uncharacterized protein</fullName>
    </submittedName>
</protein>
<evidence type="ECO:0000313" key="2">
    <source>
        <dbReference type="EMBL" id="QPG75895.1"/>
    </source>
</evidence>
<reference evidence="2" key="1">
    <citation type="submission" date="2020-10" db="EMBL/GenBank/DDBJ databases">
        <authorList>
            <person name="Roach M.J.R."/>
        </authorList>
    </citation>
    <scope>NUCLEOTIDE SEQUENCE</scope>
    <source>
        <strain evidence="2">CBS 1945</strain>
    </source>
</reference>
<dbReference type="RefSeq" id="XP_038779460.1">
    <property type="nucleotide sequence ID" value="XM_038923532.1"/>
</dbReference>
<evidence type="ECO:0000256" key="1">
    <source>
        <dbReference type="SAM" id="Coils"/>
    </source>
</evidence>
<keyword evidence="3" id="KW-1185">Reference proteome</keyword>
<sequence length="433" mass="51439">MDAYMDQDVILEKKAAMEIEQKVVLTEKQLFEMKDQQKEQIDKKSRLDDTVKDMKKNVSNINELVKLKQNNLKMELNRHKDFVEEQKKKVYRVFGKRLDEIKSRFADLAKSSVSDDETERNRRQRFEKLRDDNELTERTLKRARTTIQLRLEKLENELQLKESNDNDEILHLRIELNNKEAKMRKSNKCLDEYKGEVDRIRKQNRILATEVDQLGEFRGSLDDKFKELKVRRVKLLDELDETKQKVAELLSGRVQTGLKKHNESKKKYFRNRRRRLLIENCIDKHQGIVRKMYAICDTPIEIKGFDVVNCEFDIHSVLDIYLEDSLQGVSHKIVIVGEGLDRYISSTKDHLLWMSQRDKYKQWRVDIKENCDATCLRVQLTKDEVVRKSEVQFISLPLTEEGIRQFKEVYDGFGIVKLKHDKNDNLIEKMATK</sequence>
<accession>A0A875S6F4</accession>
<dbReference type="GeneID" id="62196681"/>
<evidence type="ECO:0000313" key="3">
    <source>
        <dbReference type="Proteomes" id="UP000662931"/>
    </source>
</evidence>
<dbReference type="Proteomes" id="UP000662931">
    <property type="component" value="Chromosome 4"/>
</dbReference>
<feature type="coiled-coil region" evidence="1">
    <location>
        <begin position="126"/>
        <end position="245"/>
    </location>
</feature>
<proteinExistence type="predicted"/>
<dbReference type="OrthoDB" id="3993603at2759"/>
<dbReference type="KEGG" id="bnn:FOA43_003281"/>
<keyword evidence="1" id="KW-0175">Coiled coil</keyword>
<name>A0A875S6F4_EENNA</name>
<gene>
    <name evidence="2" type="ORF">FOA43_003281</name>
</gene>